<dbReference type="AlphaFoldDB" id="A0A495P8Q5"/>
<dbReference type="OrthoDB" id="9815829at2"/>
<dbReference type="SUPFAM" id="SSF53448">
    <property type="entry name" value="Nucleotide-diphospho-sugar transferases"/>
    <property type="match status" value="1"/>
</dbReference>
<sequence length="344" mass="40435">MDSTINVSPTITVIMPVYNSEHYVREAIESILSQTFTDFQFLIIDDASTDQTISIINSYKDPRINLIEKPKNTGYTKSLNLGLKIAKGKYIARMDSDDISLPKRFEKQISFLEANLEYMLCGTSYSVMGNDETILVPTSYEEIKLNLLWGNCIAHPTVMLRNEVFKKYHLKYDPNMEPSEDFDLWVQLLPQGKLHNLKEELLLYRMHNSSVSRQRASEQENTAIEVRLKLIQNLDLILKPDELNLLKRIFRKNEAIDVEDIKFFEKLKNKLKTSNKSLFFEPVGFSNYVDDLEKLVVDKFIFRYKRYNLSFYLDYIKAKKIINIKLKKTKEMHLFLKCLLFYKI</sequence>
<proteinExistence type="inferred from homology"/>
<evidence type="ECO:0000256" key="2">
    <source>
        <dbReference type="ARBA" id="ARBA00022676"/>
    </source>
</evidence>
<dbReference type="RefSeq" id="WP_121346597.1">
    <property type="nucleotide sequence ID" value="NZ_RBLG01000004.1"/>
</dbReference>
<dbReference type="Gene3D" id="3.90.550.10">
    <property type="entry name" value="Spore Coat Polysaccharide Biosynthesis Protein SpsA, Chain A"/>
    <property type="match status" value="1"/>
</dbReference>
<comment type="caution">
    <text evidence="5">The sequence shown here is derived from an EMBL/GenBank/DDBJ whole genome shotgun (WGS) entry which is preliminary data.</text>
</comment>
<dbReference type="Pfam" id="PF00535">
    <property type="entry name" value="Glycos_transf_2"/>
    <property type="match status" value="1"/>
</dbReference>
<evidence type="ECO:0000313" key="6">
    <source>
        <dbReference type="Proteomes" id="UP000276282"/>
    </source>
</evidence>
<feature type="domain" description="Glycosyltransferase 2-like" evidence="4">
    <location>
        <begin position="12"/>
        <end position="161"/>
    </location>
</feature>
<dbReference type="EMBL" id="RBLG01000004">
    <property type="protein sequence ID" value="RKS45139.1"/>
    <property type="molecule type" value="Genomic_DNA"/>
</dbReference>
<keyword evidence="3 5" id="KW-0808">Transferase</keyword>
<evidence type="ECO:0000259" key="4">
    <source>
        <dbReference type="Pfam" id="PF00535"/>
    </source>
</evidence>
<name>A0A495P8Q5_9FLAO</name>
<dbReference type="PANTHER" id="PTHR43685:SF5">
    <property type="entry name" value="GLYCOSYLTRANSFERASE EPSE-RELATED"/>
    <property type="match status" value="1"/>
</dbReference>
<dbReference type="InterPro" id="IPR001173">
    <property type="entry name" value="Glyco_trans_2-like"/>
</dbReference>
<dbReference type="InterPro" id="IPR029044">
    <property type="entry name" value="Nucleotide-diphossugar_trans"/>
</dbReference>
<dbReference type="Proteomes" id="UP000276282">
    <property type="component" value="Unassembled WGS sequence"/>
</dbReference>
<dbReference type="InterPro" id="IPR050834">
    <property type="entry name" value="Glycosyltransf_2"/>
</dbReference>
<evidence type="ECO:0000256" key="1">
    <source>
        <dbReference type="ARBA" id="ARBA00006739"/>
    </source>
</evidence>
<reference evidence="5 6" key="1">
    <citation type="submission" date="2018-10" db="EMBL/GenBank/DDBJ databases">
        <title>Genomic Encyclopedia of Archaeal and Bacterial Type Strains, Phase II (KMG-II): from individual species to whole genera.</title>
        <authorList>
            <person name="Goeker M."/>
        </authorList>
    </citation>
    <scope>NUCLEOTIDE SEQUENCE [LARGE SCALE GENOMIC DNA]</scope>
    <source>
        <strain evidence="5 6">DSM 19839</strain>
    </source>
</reference>
<keyword evidence="6" id="KW-1185">Reference proteome</keyword>
<organism evidence="5 6">
    <name type="scientific">Gillisia mitskevichiae</name>
    <dbReference type="NCBI Taxonomy" id="270921"/>
    <lineage>
        <taxon>Bacteria</taxon>
        <taxon>Pseudomonadati</taxon>
        <taxon>Bacteroidota</taxon>
        <taxon>Flavobacteriia</taxon>
        <taxon>Flavobacteriales</taxon>
        <taxon>Flavobacteriaceae</taxon>
        <taxon>Gillisia</taxon>
    </lineage>
</organism>
<dbReference type="PANTHER" id="PTHR43685">
    <property type="entry name" value="GLYCOSYLTRANSFERASE"/>
    <property type="match status" value="1"/>
</dbReference>
<evidence type="ECO:0000256" key="3">
    <source>
        <dbReference type="ARBA" id="ARBA00022679"/>
    </source>
</evidence>
<dbReference type="GO" id="GO:0016757">
    <property type="term" value="F:glycosyltransferase activity"/>
    <property type="evidence" value="ECO:0007669"/>
    <property type="project" value="UniProtKB-KW"/>
</dbReference>
<accession>A0A495P8Q5</accession>
<comment type="similarity">
    <text evidence="1">Belongs to the glycosyltransferase 2 family.</text>
</comment>
<protein>
    <submittedName>
        <fullName evidence="5">Glycosyl transferase family 2</fullName>
    </submittedName>
</protein>
<keyword evidence="2" id="KW-0328">Glycosyltransferase</keyword>
<evidence type="ECO:0000313" key="5">
    <source>
        <dbReference type="EMBL" id="RKS45139.1"/>
    </source>
</evidence>
<gene>
    <name evidence="5" type="ORF">BC962_2815</name>
</gene>